<dbReference type="Ensembl" id="ENSMMDT00005021062.1">
    <property type="protein sequence ID" value="ENSMMDP00005020579.1"/>
    <property type="gene ID" value="ENSMMDG00005010122.1"/>
</dbReference>
<name>A0A667Y8X4_9TELE</name>
<reference evidence="1" key="3">
    <citation type="submission" date="2025-09" db="UniProtKB">
        <authorList>
            <consortium name="Ensembl"/>
        </authorList>
    </citation>
    <scope>IDENTIFICATION</scope>
</reference>
<reference evidence="1" key="1">
    <citation type="submission" date="2019-06" db="EMBL/GenBank/DDBJ databases">
        <authorList>
            <consortium name="Wellcome Sanger Institute Data Sharing"/>
        </authorList>
    </citation>
    <scope>NUCLEOTIDE SEQUENCE [LARGE SCALE GENOMIC DNA]</scope>
</reference>
<evidence type="ECO:0000313" key="1">
    <source>
        <dbReference type="Ensembl" id="ENSMMDP00005020579.1"/>
    </source>
</evidence>
<organism evidence="1 2">
    <name type="scientific">Myripristis murdjan</name>
    <name type="common">pinecone soldierfish</name>
    <dbReference type="NCBI Taxonomy" id="586833"/>
    <lineage>
        <taxon>Eukaryota</taxon>
        <taxon>Metazoa</taxon>
        <taxon>Chordata</taxon>
        <taxon>Craniata</taxon>
        <taxon>Vertebrata</taxon>
        <taxon>Euteleostomi</taxon>
        <taxon>Actinopterygii</taxon>
        <taxon>Neopterygii</taxon>
        <taxon>Teleostei</taxon>
        <taxon>Neoteleostei</taxon>
        <taxon>Acanthomorphata</taxon>
        <taxon>Holocentriformes</taxon>
        <taxon>Holocentridae</taxon>
        <taxon>Myripristis</taxon>
    </lineage>
</organism>
<accession>A0A667Y8X4</accession>
<proteinExistence type="predicted"/>
<protein>
    <submittedName>
        <fullName evidence="1">Uncharacterized protein</fullName>
    </submittedName>
</protein>
<dbReference type="Proteomes" id="UP000472263">
    <property type="component" value="Chromosome 11"/>
</dbReference>
<dbReference type="GeneTree" id="ENSGT01030000234896"/>
<sequence length="131" mass="14434">MPLTAGFLLLFKSNLSCKDGQILTKLKQAIEHGTPMLTSLHLFAVLRHVVRSDGPQELDVVITVVLGHLFSIDLHFPVQSIVEKEVVCHADPVGLHRMALAIVVVPHITLGDKKKQNRLSFTLANMGKNEP</sequence>
<reference evidence="1" key="2">
    <citation type="submission" date="2025-08" db="UniProtKB">
        <authorList>
            <consortium name="Ensembl"/>
        </authorList>
    </citation>
    <scope>IDENTIFICATION</scope>
</reference>
<dbReference type="AlphaFoldDB" id="A0A667Y8X4"/>
<dbReference type="InParanoid" id="A0A667Y8X4"/>
<keyword evidence="2" id="KW-1185">Reference proteome</keyword>
<evidence type="ECO:0000313" key="2">
    <source>
        <dbReference type="Proteomes" id="UP000472263"/>
    </source>
</evidence>